<protein>
    <submittedName>
        <fullName evidence="5">Diguanylate cyclase</fullName>
    </submittedName>
</protein>
<dbReference type="InterPro" id="IPR029787">
    <property type="entry name" value="Nucleotide_cyclase"/>
</dbReference>
<comment type="cofactor">
    <cofactor evidence="1">
        <name>Mg(2+)</name>
        <dbReference type="ChEBI" id="CHEBI:18420"/>
    </cofactor>
</comment>
<dbReference type="InterPro" id="IPR001633">
    <property type="entry name" value="EAL_dom"/>
</dbReference>
<dbReference type="SUPFAM" id="SSF141868">
    <property type="entry name" value="EAL domain-like"/>
    <property type="match status" value="1"/>
</dbReference>
<feature type="domain" description="EAL" evidence="3">
    <location>
        <begin position="320"/>
        <end position="574"/>
    </location>
</feature>
<evidence type="ECO:0000259" key="3">
    <source>
        <dbReference type="PROSITE" id="PS50883"/>
    </source>
</evidence>
<keyword evidence="6" id="KW-1185">Reference proteome</keyword>
<dbReference type="Pfam" id="PF00989">
    <property type="entry name" value="PAS"/>
    <property type="match status" value="1"/>
</dbReference>
<evidence type="ECO:0000259" key="4">
    <source>
        <dbReference type="PROSITE" id="PS50887"/>
    </source>
</evidence>
<dbReference type="InterPro" id="IPR000160">
    <property type="entry name" value="GGDEF_dom"/>
</dbReference>
<dbReference type="InterPro" id="IPR000014">
    <property type="entry name" value="PAS"/>
</dbReference>
<dbReference type="PANTHER" id="PTHR44757:SF2">
    <property type="entry name" value="BIOFILM ARCHITECTURE MAINTENANCE PROTEIN MBAA"/>
    <property type="match status" value="1"/>
</dbReference>
<dbReference type="InterPro" id="IPR013767">
    <property type="entry name" value="PAS_fold"/>
</dbReference>
<dbReference type="CDD" id="cd01948">
    <property type="entry name" value="EAL"/>
    <property type="match status" value="1"/>
</dbReference>
<feature type="domain" description="GGDEF" evidence="4">
    <location>
        <begin position="177"/>
        <end position="311"/>
    </location>
</feature>
<proteinExistence type="predicted"/>
<accession>A0A0B3YIN0</accession>
<dbReference type="PROSITE" id="PS50112">
    <property type="entry name" value="PAS"/>
    <property type="match status" value="1"/>
</dbReference>
<dbReference type="SMART" id="SM00052">
    <property type="entry name" value="EAL"/>
    <property type="match status" value="1"/>
</dbReference>
<gene>
    <name evidence="5" type="ORF">RJ41_00190</name>
</gene>
<evidence type="ECO:0000256" key="1">
    <source>
        <dbReference type="ARBA" id="ARBA00001946"/>
    </source>
</evidence>
<dbReference type="NCBIfam" id="TIGR00254">
    <property type="entry name" value="GGDEF"/>
    <property type="match status" value="1"/>
</dbReference>
<dbReference type="InterPro" id="IPR035919">
    <property type="entry name" value="EAL_sf"/>
</dbReference>
<dbReference type="Gene3D" id="3.30.450.20">
    <property type="entry name" value="PAS domain"/>
    <property type="match status" value="1"/>
</dbReference>
<dbReference type="SUPFAM" id="SSF55785">
    <property type="entry name" value="PYP-like sensor domain (PAS domain)"/>
    <property type="match status" value="1"/>
</dbReference>
<dbReference type="Proteomes" id="UP000031197">
    <property type="component" value="Unassembled WGS sequence"/>
</dbReference>
<dbReference type="Pfam" id="PF00990">
    <property type="entry name" value="GGDEF"/>
    <property type="match status" value="1"/>
</dbReference>
<dbReference type="InterPro" id="IPR035965">
    <property type="entry name" value="PAS-like_dom_sf"/>
</dbReference>
<dbReference type="Pfam" id="PF00563">
    <property type="entry name" value="EAL"/>
    <property type="match status" value="1"/>
</dbReference>
<dbReference type="SMART" id="SM00267">
    <property type="entry name" value="GGDEF"/>
    <property type="match status" value="1"/>
</dbReference>
<dbReference type="AlphaFoldDB" id="A0A0B3YIN0"/>
<feature type="domain" description="PAS" evidence="2">
    <location>
        <begin position="38"/>
        <end position="73"/>
    </location>
</feature>
<dbReference type="EMBL" id="JWLW01000001">
    <property type="protein sequence ID" value="KHT57799.1"/>
    <property type="molecule type" value="Genomic_DNA"/>
</dbReference>
<name>A0A0B3YIN0_9ALTE</name>
<dbReference type="OrthoDB" id="1316910at2"/>
<evidence type="ECO:0000259" key="2">
    <source>
        <dbReference type="PROSITE" id="PS50112"/>
    </source>
</evidence>
<dbReference type="CDD" id="cd00130">
    <property type="entry name" value="PAS"/>
    <property type="match status" value="1"/>
</dbReference>
<dbReference type="SUPFAM" id="SSF55073">
    <property type="entry name" value="Nucleotide cyclase"/>
    <property type="match status" value="1"/>
</dbReference>
<dbReference type="PROSITE" id="PS50887">
    <property type="entry name" value="GGDEF"/>
    <property type="match status" value="1"/>
</dbReference>
<dbReference type="Gene3D" id="3.30.70.270">
    <property type="match status" value="1"/>
</dbReference>
<dbReference type="PANTHER" id="PTHR44757">
    <property type="entry name" value="DIGUANYLATE CYCLASE DGCP"/>
    <property type="match status" value="1"/>
</dbReference>
<dbReference type="PROSITE" id="PS50883">
    <property type="entry name" value="EAL"/>
    <property type="match status" value="1"/>
</dbReference>
<dbReference type="FunFam" id="3.30.70.270:FF:000001">
    <property type="entry name" value="Diguanylate cyclase domain protein"/>
    <property type="match status" value="1"/>
</dbReference>
<sequence length="575" mass="64926">MSLQRHQEPLLFAQHGAAERRFLALISALPKVSVQGYDKHRNVIYWNKSSESIYGYSESEAMGRKLEDLIIPNYMRDEVIMLHTRWVEFGEPIPSDELVLKKKGGQPIHVFSSHVMLKQGTNSPEMYCVDIDLTEQHEIRQELERMASTDLLTNLPNRRALEQCLTSVIEDARSSNSGFGLFFIDLDMFKEVNDTLGHTWGDELLKSVAKRLSGCIDNINGVLARFGGDEFVYLANDVTCEIKCEEIAKTLSNCFKESFALSTENVHITSSIGISLYPRDGDVIDDLLKHADAAMYQAKAEGRNRYHFFTSTLSHRLREQRRIAANLRESLRNDEFELLFQPQIDVKTGKFASCEALLRWCPKDKTKAVTPDVFIPIAERGELIGDLGDWVLKKACQQAQAWKEKGIAIRIDINVSGKELEKSSYFDSLTAYRAEYALSPEDIGLELTENVLIKSDSTILDGLKAQRDLGVEISIDDFGTGYSSLSYLKHFPVTHLKIDRSFLDGAPENDFDSALMEAIVNVGHKLNLKIVVEGVETESQSDYCKSLNVEFVQGYLFSRPISADAIETLYVEQSK</sequence>
<dbReference type="Gene3D" id="3.20.20.450">
    <property type="entry name" value="EAL domain"/>
    <property type="match status" value="1"/>
</dbReference>
<dbReference type="InterPro" id="IPR052155">
    <property type="entry name" value="Biofilm_reg_signaling"/>
</dbReference>
<dbReference type="GO" id="GO:0006355">
    <property type="term" value="P:regulation of DNA-templated transcription"/>
    <property type="evidence" value="ECO:0007669"/>
    <property type="project" value="InterPro"/>
</dbReference>
<comment type="caution">
    <text evidence="5">The sequence shown here is derived from an EMBL/GenBank/DDBJ whole genome shotgun (WGS) entry which is preliminary data.</text>
</comment>
<evidence type="ECO:0000313" key="6">
    <source>
        <dbReference type="Proteomes" id="UP000031197"/>
    </source>
</evidence>
<dbReference type="CDD" id="cd01949">
    <property type="entry name" value="GGDEF"/>
    <property type="match status" value="1"/>
</dbReference>
<dbReference type="NCBIfam" id="TIGR00229">
    <property type="entry name" value="sensory_box"/>
    <property type="match status" value="1"/>
</dbReference>
<dbReference type="RefSeq" id="WP_039216205.1">
    <property type="nucleotide sequence ID" value="NZ_JWLW01000001.1"/>
</dbReference>
<reference evidence="5 6" key="1">
    <citation type="submission" date="2014-12" db="EMBL/GenBank/DDBJ databases">
        <title>Genome sequencing of Alteromonas marina AD001.</title>
        <authorList>
            <person name="Adrian T.G.S."/>
            <person name="Chan K.G."/>
        </authorList>
    </citation>
    <scope>NUCLEOTIDE SEQUENCE [LARGE SCALE GENOMIC DNA]</scope>
    <source>
        <strain evidence="5 6">AD001</strain>
    </source>
</reference>
<dbReference type="InterPro" id="IPR043128">
    <property type="entry name" value="Rev_trsase/Diguanyl_cyclase"/>
</dbReference>
<evidence type="ECO:0000313" key="5">
    <source>
        <dbReference type="EMBL" id="KHT57799.1"/>
    </source>
</evidence>
<organism evidence="5 6">
    <name type="scientific">Alteromonas marina</name>
    <dbReference type="NCBI Taxonomy" id="203795"/>
    <lineage>
        <taxon>Bacteria</taxon>
        <taxon>Pseudomonadati</taxon>
        <taxon>Pseudomonadota</taxon>
        <taxon>Gammaproteobacteria</taxon>
        <taxon>Alteromonadales</taxon>
        <taxon>Alteromonadaceae</taxon>
        <taxon>Alteromonas/Salinimonas group</taxon>
        <taxon>Alteromonas</taxon>
    </lineage>
</organism>
<dbReference type="SMART" id="SM00091">
    <property type="entry name" value="PAS"/>
    <property type="match status" value="1"/>
</dbReference>
<dbReference type="GO" id="GO:0003824">
    <property type="term" value="F:catalytic activity"/>
    <property type="evidence" value="ECO:0007669"/>
    <property type="project" value="UniProtKB-ARBA"/>
</dbReference>